<evidence type="ECO:0000313" key="1">
    <source>
        <dbReference type="EMBL" id="GAN43833.1"/>
    </source>
</evidence>
<dbReference type="STRING" id="1475481.GCA_000953855_02184"/>
<name>A0A0K8QQ49_9GAMM</name>
<dbReference type="EMBL" id="DF970235">
    <property type="protein sequence ID" value="GAP66821.1"/>
    <property type="molecule type" value="Genomic_DNA"/>
</dbReference>
<reference evidence="1" key="1">
    <citation type="submission" date="2015-03" db="EMBL/GenBank/DDBJ databases">
        <title>Draft genome sequence of Mizugakiibacter sediminis skMP5.</title>
        <authorList>
            <person name="Watanabe T."/>
            <person name="Kojima H."/>
            <person name="Fukui M."/>
        </authorList>
    </citation>
    <scope>NUCLEOTIDE SEQUENCE</scope>
    <source>
        <strain evidence="1">SkMP5</strain>
    </source>
</reference>
<evidence type="ECO:0000313" key="2">
    <source>
        <dbReference type="EMBL" id="GAP66821.1"/>
    </source>
</evidence>
<dbReference type="EMBL" id="DF952378">
    <property type="protein sequence ID" value="GAN43833.1"/>
    <property type="molecule type" value="Genomic_DNA"/>
</dbReference>
<sequence length="115" mass="12598">MDAPLDVLLACKSEDQAVRICLKIALNQFGRDQQTVALICGWKSDSCLSEIASPRHGRKMPKTKREWFARATGCNLLSQFIAYQEAKANNGGTPTERQQTEIAAAACLSAWKNAA</sequence>
<accession>A0A0K8QQ49</accession>
<evidence type="ECO:0000313" key="3">
    <source>
        <dbReference type="Proteomes" id="UP000253740"/>
    </source>
</evidence>
<dbReference type="HOGENOM" id="CLU_2106175_0_0_6"/>
<dbReference type="RefSeq" id="WP_062537407.1">
    <property type="nucleotide sequence ID" value="NZ_DF970235.1"/>
</dbReference>
<reference evidence="2" key="2">
    <citation type="submission" date="2015-08" db="EMBL/GenBank/DDBJ databases">
        <title>Complete DNA Sequence of Pseudomonas syringae pv. actinidiae, the Causal Agent of Kiwifruit Canker Disease.</title>
        <authorList>
            <person name="Rikkerink E.H.A."/>
            <person name="Fineran P.C."/>
        </authorList>
    </citation>
    <scope>NUCLEOTIDE SEQUENCE</scope>
    <source>
        <strain evidence="2">SkMP5</strain>
    </source>
</reference>
<protein>
    <submittedName>
        <fullName evidence="2">Uncharacterized protein</fullName>
    </submittedName>
</protein>
<proteinExistence type="predicted"/>
<organism evidence="2">
    <name type="scientific">Mizugakiibacter sediminis</name>
    <dbReference type="NCBI Taxonomy" id="1475481"/>
    <lineage>
        <taxon>Bacteria</taxon>
        <taxon>Pseudomonadati</taxon>
        <taxon>Pseudomonadota</taxon>
        <taxon>Gammaproteobacteria</taxon>
        <taxon>Lysobacterales</taxon>
        <taxon>Rhodanobacteraceae</taxon>
        <taxon>Mizugakiibacter</taxon>
    </lineage>
</organism>
<dbReference type="Proteomes" id="UP000253740">
    <property type="component" value="Unassembled WGS sequence"/>
</dbReference>
<gene>
    <name evidence="1" type="ORF">MBSD_0346</name>
    <name evidence="2" type="ORF">MBSD_n2136</name>
</gene>
<dbReference type="AlphaFoldDB" id="A0A0K8QQ49"/>
<keyword evidence="3" id="KW-1185">Reference proteome</keyword>